<dbReference type="Gene3D" id="3.90.550.10">
    <property type="entry name" value="Spore Coat Polysaccharide Biosynthesis Protein SpsA, Chain A"/>
    <property type="match status" value="1"/>
</dbReference>
<comment type="subcellular location">
    <subcellularLocation>
        <location evidence="1 10">Golgi apparatus</location>
        <location evidence="1 10">Golgi stack membrane</location>
        <topology evidence="1 10">Single-pass type II membrane protein</topology>
    </subcellularLocation>
</comment>
<feature type="domain" description="PA14" evidence="12">
    <location>
        <begin position="61"/>
        <end position="223"/>
    </location>
</feature>
<comment type="caution">
    <text evidence="13">The sequence shown here is derived from an EMBL/GenBank/DDBJ whole genome shotgun (WGS) entry which is preliminary data.</text>
</comment>
<dbReference type="Pfam" id="PF05679">
    <property type="entry name" value="CHGN"/>
    <property type="match status" value="1"/>
</dbReference>
<evidence type="ECO:0000256" key="8">
    <source>
        <dbReference type="ARBA" id="ARBA00023136"/>
    </source>
</evidence>
<dbReference type="PANTHER" id="PTHR12369:SF15">
    <property type="entry name" value="BETA-1,4-N-ACETYLGALACTOSAMINYLTRANSFERASE 3"/>
    <property type="match status" value="1"/>
</dbReference>
<evidence type="ECO:0000256" key="3">
    <source>
        <dbReference type="ARBA" id="ARBA00022679"/>
    </source>
</evidence>
<keyword evidence="3 10" id="KW-0808">Transferase</keyword>
<keyword evidence="5 10" id="KW-0735">Signal-anchor</keyword>
<keyword evidence="8" id="KW-0472">Membrane</keyword>
<keyword evidence="14" id="KW-1185">Reference proteome</keyword>
<accession>A0A7L1JNL9</accession>
<evidence type="ECO:0000256" key="4">
    <source>
        <dbReference type="ARBA" id="ARBA00022692"/>
    </source>
</evidence>
<evidence type="ECO:0000256" key="9">
    <source>
        <dbReference type="ARBA" id="ARBA00052364"/>
    </source>
</evidence>
<dbReference type="GO" id="GO:0033842">
    <property type="term" value="F:N-acetyl-beta-glucosaminyl-derivative 4-beta-N-acetylgalactosaminyltransferase activity"/>
    <property type="evidence" value="ECO:0007669"/>
    <property type="project" value="UniProtKB-EC"/>
</dbReference>
<keyword evidence="6" id="KW-1133">Transmembrane helix</keyword>
<evidence type="ECO:0000256" key="5">
    <source>
        <dbReference type="ARBA" id="ARBA00022968"/>
    </source>
</evidence>
<dbReference type="InterPro" id="IPR011658">
    <property type="entry name" value="PA14_dom"/>
</dbReference>
<evidence type="ECO:0000256" key="11">
    <source>
        <dbReference type="SAM" id="MobiDB-lite"/>
    </source>
</evidence>
<feature type="compositionally biased region" description="Basic and acidic residues" evidence="11">
    <location>
        <begin position="261"/>
        <end position="270"/>
    </location>
</feature>
<evidence type="ECO:0000256" key="2">
    <source>
        <dbReference type="ARBA" id="ARBA00009239"/>
    </source>
</evidence>
<comment type="function">
    <text evidence="10">Transfers N-acetylgalactosamine (GalNAc) from UDP-GalNAc to N-acetylglucosamine-beta-benzyl with a beta-1,4-linkage to form N,N'-diacetyllactosediamine, GalNAc-beta-1,4-GlcNAc structures in N-linked glycans and probably O-linked glycans.</text>
</comment>
<dbReference type="FunFam" id="3.90.550.10:FF:000063">
    <property type="entry name" value="Beta-1,4-N-acetylgalactosaminyltransferase"/>
    <property type="match status" value="1"/>
</dbReference>
<feature type="compositionally biased region" description="Basic and acidic residues" evidence="11">
    <location>
        <begin position="360"/>
        <end position="370"/>
    </location>
</feature>
<dbReference type="PROSITE" id="PS51820">
    <property type="entry name" value="PA14"/>
    <property type="match status" value="1"/>
</dbReference>
<evidence type="ECO:0000313" key="14">
    <source>
        <dbReference type="Proteomes" id="UP000525416"/>
    </source>
</evidence>
<dbReference type="InterPro" id="IPR037524">
    <property type="entry name" value="PA14/GLEYA"/>
</dbReference>
<evidence type="ECO:0000313" key="13">
    <source>
        <dbReference type="EMBL" id="NXN50899.1"/>
    </source>
</evidence>
<evidence type="ECO:0000256" key="1">
    <source>
        <dbReference type="ARBA" id="ARBA00004447"/>
    </source>
</evidence>
<dbReference type="GO" id="GO:0032580">
    <property type="term" value="C:Golgi cisterna membrane"/>
    <property type="evidence" value="ECO:0007669"/>
    <property type="project" value="UniProtKB-SubCell"/>
</dbReference>
<feature type="region of interest" description="Disordered" evidence="11">
    <location>
        <begin position="360"/>
        <end position="424"/>
    </location>
</feature>
<evidence type="ECO:0000256" key="10">
    <source>
        <dbReference type="RuleBase" id="RU364016"/>
    </source>
</evidence>
<evidence type="ECO:0000259" key="12">
    <source>
        <dbReference type="PROSITE" id="PS51820"/>
    </source>
</evidence>
<sequence>GYESWRELAKALADTNVPGGDPSLRFYSPQKLGHQNQRLQRGGRNKSNYAAVDNPVPWMPKFQGQANLHVFEDWCGSSTEQLRKNLHFPLFPHTRTTLKKLAVSPKWTNYGLRIFGYLHPFADGEFQFAIAADDNAEFWLSPDEKTSGLQLLASVGKTGKEWTAPGEFGKFHSQQSKMVRLSAAGRYYFEVLHKQDDGGTDHVEVAWRLNDPEAKFKVIDSQYLSLYANETLLKMDEVGHIPQTLASHTSRPADSAGSEAHPADMLKPDPRDTLYKVPLLSKSRVRQALPDCPYKPSYLVNGFPLQRYQGLQFVHLSFVYPNDYSRLSHMEKDNKCFYQENPYYLERFGFYKYMTMDRPEKSLDSGEKTEQPGSQEGNLDDLQYAEQDAETTSPPKRPGTGRAEPAGNAPSRVVGSDKVQEDYSLQERRRLLSVTDGDIGEGLQRRRTKRSGVKLATLASANQSLIRAGLEGNPITKRPRLKAGVKDKSRSPPQHARAIQGKAPVKKANLPSRTVQQPGLSQWLNQVETYIAEQKAANGGDMGEGEAQVVSPVKDKSAPVAAEEEEVDGELEEEDEDDFDYIPVFDQAVNWEQTFSTSNLDFHMLRTDWIDLKCNTSGNLLLREREALEVTRVFLKKLNQRSKGRFQLQRIVNVEKRQDRMRGSRYLLELELLEQGQRLIRFSEYVFARGWQGVGGDEEEERKMRNLAWGRRRHLMAVANEPELCWPQGFSWNHRAMVHFVVPVKNQARWVLQFISDMEELFQLTKDPYFNIIITDYSSDDMDVEKALKRSSLHSYQYLKLTGNFERSAGLQAGIDLVTDPHSIIFLCDLHIHFPAGVIDSIRKHCVEGKMAFAPMVMRLHCGMSPQWPDGYWEVNGFGLLGIYKSDLDKIGGMNTKEFRDRWGGEDWELLDRILQAGLEVERLSLRNFFHWFHSKRGMWNRRQLKTL</sequence>
<name>A0A7L1JNL9_RYNNI</name>
<dbReference type="Pfam" id="PF07691">
    <property type="entry name" value="PA14"/>
    <property type="match status" value="1"/>
</dbReference>
<feature type="region of interest" description="Disordered" evidence="11">
    <location>
        <begin position="551"/>
        <end position="573"/>
    </location>
</feature>
<feature type="region of interest" description="Disordered" evidence="11">
    <location>
        <begin position="246"/>
        <end position="270"/>
    </location>
</feature>
<comment type="similarity">
    <text evidence="2 10">Belongs to the chondroitin N-acetylgalactosaminyltransferase family.</text>
</comment>
<evidence type="ECO:0000256" key="6">
    <source>
        <dbReference type="ARBA" id="ARBA00022989"/>
    </source>
</evidence>
<feature type="region of interest" description="Disordered" evidence="11">
    <location>
        <begin position="475"/>
        <end position="502"/>
    </location>
</feature>
<dbReference type="CDD" id="cd00761">
    <property type="entry name" value="Glyco_tranf_GTA_type"/>
    <property type="match status" value="1"/>
</dbReference>
<dbReference type="InterPro" id="IPR051227">
    <property type="entry name" value="CS_glycosyltransferase"/>
</dbReference>
<dbReference type="SUPFAM" id="SSF53448">
    <property type="entry name" value="Nucleotide-diphospho-sugar transferases"/>
    <property type="match status" value="1"/>
</dbReference>
<feature type="non-terminal residue" evidence="13">
    <location>
        <position position="948"/>
    </location>
</feature>
<dbReference type="InterPro" id="IPR008428">
    <property type="entry name" value="Chond_GalNAc"/>
</dbReference>
<dbReference type="InterPro" id="IPR029044">
    <property type="entry name" value="Nucleotide-diphossugar_trans"/>
</dbReference>
<feature type="non-terminal residue" evidence="13">
    <location>
        <position position="1"/>
    </location>
</feature>
<dbReference type="PANTHER" id="PTHR12369">
    <property type="entry name" value="CHONDROITIN SYNTHASE"/>
    <property type="match status" value="1"/>
</dbReference>
<proteinExistence type="inferred from homology"/>
<dbReference type="AlphaFoldDB" id="A0A7L1JNL9"/>
<keyword evidence="4" id="KW-0812">Transmembrane</keyword>
<dbReference type="EC" id="2.4.1.244" evidence="10"/>
<dbReference type="SMART" id="SM00758">
    <property type="entry name" value="PA14"/>
    <property type="match status" value="1"/>
</dbReference>
<reference evidence="13 14" key="1">
    <citation type="submission" date="2019-09" db="EMBL/GenBank/DDBJ databases">
        <title>Bird 10,000 Genomes (B10K) Project - Family phase.</title>
        <authorList>
            <person name="Zhang G."/>
        </authorList>
    </citation>
    <scope>NUCLEOTIDE SEQUENCE [LARGE SCALE GENOMIC DNA]</scope>
    <source>
        <strain evidence="13">B10K-DU-002-16</strain>
        <tissue evidence="13">Muscle</tissue>
    </source>
</reference>
<dbReference type="EMBL" id="VXBH01001689">
    <property type="protein sequence ID" value="NXN50899.1"/>
    <property type="molecule type" value="Genomic_DNA"/>
</dbReference>
<feature type="compositionally biased region" description="Acidic residues" evidence="11">
    <location>
        <begin position="562"/>
        <end position="573"/>
    </location>
</feature>
<protein>
    <recommendedName>
        <fullName evidence="10">Beta-1,4-N-acetylgalactosaminyltransferase</fullName>
        <ecNumber evidence="10">2.4.1.244</ecNumber>
    </recommendedName>
</protein>
<dbReference type="Proteomes" id="UP000525416">
    <property type="component" value="Unassembled WGS sequence"/>
</dbReference>
<organism evidence="13 14">
    <name type="scientific">Rynchops niger</name>
    <name type="common">Black skimmer</name>
    <dbReference type="NCBI Taxonomy" id="227184"/>
    <lineage>
        <taxon>Eukaryota</taxon>
        <taxon>Metazoa</taxon>
        <taxon>Chordata</taxon>
        <taxon>Craniata</taxon>
        <taxon>Vertebrata</taxon>
        <taxon>Euteleostomi</taxon>
        <taxon>Archelosauria</taxon>
        <taxon>Archosauria</taxon>
        <taxon>Dinosauria</taxon>
        <taxon>Saurischia</taxon>
        <taxon>Theropoda</taxon>
        <taxon>Coelurosauria</taxon>
        <taxon>Aves</taxon>
        <taxon>Neognathae</taxon>
        <taxon>Neoaves</taxon>
        <taxon>Charadriiformes</taxon>
        <taxon>Laridae</taxon>
        <taxon>Rynchops</taxon>
    </lineage>
</organism>
<evidence type="ECO:0000256" key="7">
    <source>
        <dbReference type="ARBA" id="ARBA00023034"/>
    </source>
</evidence>
<keyword evidence="7 10" id="KW-0333">Golgi apparatus</keyword>
<dbReference type="OrthoDB" id="5971499at2759"/>
<gene>
    <name evidence="13" type="primary">B4galnt3</name>
    <name evidence="13" type="ORF">RYNNIG_R04103</name>
</gene>
<comment type="catalytic activity">
    <reaction evidence="9 10">
        <text>an N-acetyl-beta-D-glucosaminyl derivative + UDP-N-acetyl-alpha-D-galactosamine = an N-acetyl-beta-D-galactosaminyl-(1-&gt;4)-N-acetyl-beta-D-glucosaminyl derivative + UDP + H(+)</text>
        <dbReference type="Rhea" id="RHEA:20493"/>
        <dbReference type="ChEBI" id="CHEBI:15378"/>
        <dbReference type="ChEBI" id="CHEBI:58223"/>
        <dbReference type="ChEBI" id="CHEBI:61631"/>
        <dbReference type="ChEBI" id="CHEBI:67138"/>
        <dbReference type="ChEBI" id="CHEBI:138027"/>
        <dbReference type="EC" id="2.4.1.244"/>
    </reaction>
</comment>